<gene>
    <name evidence="2" type="ORF">Tci_005555</name>
</gene>
<evidence type="ECO:0000313" key="2">
    <source>
        <dbReference type="EMBL" id="GEU33577.1"/>
    </source>
</evidence>
<dbReference type="Pfam" id="PF14223">
    <property type="entry name" value="Retrotran_gag_2"/>
    <property type="match status" value="2"/>
</dbReference>
<protein>
    <submittedName>
        <fullName evidence="2">Uncharacterized protein</fullName>
    </submittedName>
</protein>
<dbReference type="GO" id="GO:0003676">
    <property type="term" value="F:nucleic acid binding"/>
    <property type="evidence" value="ECO:0007669"/>
    <property type="project" value="InterPro"/>
</dbReference>
<dbReference type="PANTHER" id="PTHR47592">
    <property type="entry name" value="PBF68 PROTEIN"/>
    <property type="match status" value="1"/>
</dbReference>
<dbReference type="GO" id="GO:0008270">
    <property type="term" value="F:zinc ion binding"/>
    <property type="evidence" value="ECO:0007669"/>
    <property type="project" value="InterPro"/>
</dbReference>
<evidence type="ECO:0000256" key="1">
    <source>
        <dbReference type="SAM" id="MobiDB-lite"/>
    </source>
</evidence>
<accession>A0A6L2JAN0</accession>
<sequence>MASNFSKLDKFIGVEFRRCQKKMHFLLSSMSVVYVLTNPILKDGGHDATNVKSSKELWDSLKAKYIVEDASSKNFLVSNFINYKMTDLRPVLEQYNELLGILGRFKQHKINMDEAIQLTLVELGSHLRIEESLRVQDSNKLKGNNVAGPSFVNMVEHTNSSRYSNNKVIENGATLPKTQAVEGVTTVMPITSVIDKAQRRLEVKAKSTLMMRIPNEHQLKFHSIKDAKQLLEAVEKRFGGILQKLVSQLELLGEKLSQEDVNQKLLRSLSPEWNTHVLVWRNKADLETISMDDLYNNLKVYEPEVTGMSSLNLTTQNMAFVSSSNNSSTSGAVNIAQAVNNDNEVSTANTQINVAFSSNIDNLSDDVTCAFLASQPNSPQLAHEDLEQIHLDDLKEMDLRWQMTMLTMRARRFLKKTGRKLTINGNEIIGFDKSNVECYNYHKRGHIARECRALRNQDTKHKESTRRSVHVETPASIALLSCDGLGGYDLSEQNEKGPNYTLKPFTSSSSD</sequence>
<dbReference type="SUPFAM" id="SSF57756">
    <property type="entry name" value="Retrovirus zinc finger-like domains"/>
    <property type="match status" value="1"/>
</dbReference>
<dbReference type="AlphaFoldDB" id="A0A6L2JAN0"/>
<reference evidence="2" key="1">
    <citation type="journal article" date="2019" name="Sci. Rep.">
        <title>Draft genome of Tanacetum cinerariifolium, the natural source of mosquito coil.</title>
        <authorList>
            <person name="Yamashiro T."/>
            <person name="Shiraishi A."/>
            <person name="Satake H."/>
            <person name="Nakayama K."/>
        </authorList>
    </citation>
    <scope>NUCLEOTIDE SEQUENCE</scope>
</reference>
<dbReference type="EMBL" id="BKCJ010000479">
    <property type="protein sequence ID" value="GEU33577.1"/>
    <property type="molecule type" value="Genomic_DNA"/>
</dbReference>
<feature type="region of interest" description="Disordered" evidence="1">
    <location>
        <begin position="491"/>
        <end position="511"/>
    </location>
</feature>
<dbReference type="PANTHER" id="PTHR47592:SF29">
    <property type="entry name" value="ZINC FINGER, CCHC-TYPE"/>
    <property type="match status" value="1"/>
</dbReference>
<organism evidence="2">
    <name type="scientific">Tanacetum cinerariifolium</name>
    <name type="common">Dalmatian daisy</name>
    <name type="synonym">Chrysanthemum cinerariifolium</name>
    <dbReference type="NCBI Taxonomy" id="118510"/>
    <lineage>
        <taxon>Eukaryota</taxon>
        <taxon>Viridiplantae</taxon>
        <taxon>Streptophyta</taxon>
        <taxon>Embryophyta</taxon>
        <taxon>Tracheophyta</taxon>
        <taxon>Spermatophyta</taxon>
        <taxon>Magnoliopsida</taxon>
        <taxon>eudicotyledons</taxon>
        <taxon>Gunneridae</taxon>
        <taxon>Pentapetalae</taxon>
        <taxon>asterids</taxon>
        <taxon>campanulids</taxon>
        <taxon>Asterales</taxon>
        <taxon>Asteraceae</taxon>
        <taxon>Asteroideae</taxon>
        <taxon>Anthemideae</taxon>
        <taxon>Anthemidinae</taxon>
        <taxon>Tanacetum</taxon>
    </lineage>
</organism>
<dbReference type="InterPro" id="IPR036875">
    <property type="entry name" value="Znf_CCHC_sf"/>
</dbReference>
<comment type="caution">
    <text evidence="2">The sequence shown here is derived from an EMBL/GenBank/DDBJ whole genome shotgun (WGS) entry which is preliminary data.</text>
</comment>
<proteinExistence type="predicted"/>
<name>A0A6L2JAN0_TANCI</name>